<accession>A0ACA9PDT3</accession>
<evidence type="ECO:0000313" key="1">
    <source>
        <dbReference type="EMBL" id="CAG8703354.1"/>
    </source>
</evidence>
<dbReference type="Proteomes" id="UP000789525">
    <property type="component" value="Unassembled WGS sequence"/>
</dbReference>
<name>A0ACA9PDT3_9GLOM</name>
<protein>
    <submittedName>
        <fullName evidence="1">3379_t:CDS:1</fullName>
    </submittedName>
</protein>
<dbReference type="EMBL" id="CAJVPT010033014">
    <property type="protein sequence ID" value="CAG8703354.1"/>
    <property type="molecule type" value="Genomic_DNA"/>
</dbReference>
<comment type="caution">
    <text evidence="1">The sequence shown here is derived from an EMBL/GenBank/DDBJ whole genome shotgun (WGS) entry which is preliminary data.</text>
</comment>
<reference evidence="1" key="1">
    <citation type="submission" date="2021-06" db="EMBL/GenBank/DDBJ databases">
        <authorList>
            <person name="Kallberg Y."/>
            <person name="Tangrot J."/>
            <person name="Rosling A."/>
        </authorList>
    </citation>
    <scope>NUCLEOTIDE SEQUENCE</scope>
    <source>
        <strain evidence="1">CL356</strain>
    </source>
</reference>
<sequence length="182" mass="20688">MDLLQLIGEDRLPSTFESSSCELGRLRDTGSHPQYSGTPNTSLNRRYVNQTSSTTYIICSMYTCVQKGTRRMAILLEAQLLDHNLWAVCTTDRNQSLQAECHHFHYEKHPYSPVKAVIYILWLSQLCGCLEALMNLQSTESLRDLSHRTMGRQGSQLSLNRTSVALHHPKLTLITHSTRRGP</sequence>
<evidence type="ECO:0000313" key="2">
    <source>
        <dbReference type="Proteomes" id="UP000789525"/>
    </source>
</evidence>
<keyword evidence="2" id="KW-1185">Reference proteome</keyword>
<organism evidence="1 2">
    <name type="scientific">Acaulospora colombiana</name>
    <dbReference type="NCBI Taxonomy" id="27376"/>
    <lineage>
        <taxon>Eukaryota</taxon>
        <taxon>Fungi</taxon>
        <taxon>Fungi incertae sedis</taxon>
        <taxon>Mucoromycota</taxon>
        <taxon>Glomeromycotina</taxon>
        <taxon>Glomeromycetes</taxon>
        <taxon>Diversisporales</taxon>
        <taxon>Acaulosporaceae</taxon>
        <taxon>Acaulospora</taxon>
    </lineage>
</organism>
<proteinExistence type="predicted"/>
<gene>
    <name evidence="1" type="ORF">ACOLOM_LOCUS10346</name>
</gene>